<accession>A0A1V1PIR1</accession>
<keyword evidence="7 8" id="KW-0342">GTP-binding</keyword>
<dbReference type="FunFam" id="3.30.300.20:FF:000003">
    <property type="entry name" value="GTPase Era"/>
    <property type="match status" value="1"/>
</dbReference>
<evidence type="ECO:0000256" key="1">
    <source>
        <dbReference type="ARBA" id="ARBA00007921"/>
    </source>
</evidence>
<dbReference type="InterPro" id="IPR030388">
    <property type="entry name" value="G_ERA_dom"/>
</dbReference>
<evidence type="ECO:0000256" key="7">
    <source>
        <dbReference type="ARBA" id="ARBA00023134"/>
    </source>
</evidence>
<dbReference type="GO" id="GO:0005525">
    <property type="term" value="F:GTP binding"/>
    <property type="evidence" value="ECO:0007669"/>
    <property type="project" value="UniProtKB-UniRule"/>
</dbReference>
<dbReference type="GO" id="GO:0003924">
    <property type="term" value="F:GTPase activity"/>
    <property type="evidence" value="ECO:0007669"/>
    <property type="project" value="UniProtKB-UniRule"/>
</dbReference>
<comment type="subcellular location">
    <subcellularLocation>
        <location evidence="8">Cytoplasm</location>
    </subcellularLocation>
    <subcellularLocation>
        <location evidence="8">Cell membrane</location>
        <topology evidence="8">Peripheral membrane protein</topology>
    </subcellularLocation>
</comment>
<dbReference type="GO" id="GO:0070181">
    <property type="term" value="F:small ribosomal subunit rRNA binding"/>
    <property type="evidence" value="ECO:0007669"/>
    <property type="project" value="UniProtKB-UniRule"/>
</dbReference>
<evidence type="ECO:0000256" key="3">
    <source>
        <dbReference type="ARBA" id="ARBA00022517"/>
    </source>
</evidence>
<dbReference type="NCBIfam" id="TIGR00231">
    <property type="entry name" value="small_GTP"/>
    <property type="match status" value="1"/>
</dbReference>
<feature type="region of interest" description="G5" evidence="9">
    <location>
        <begin position="155"/>
        <end position="157"/>
    </location>
</feature>
<evidence type="ECO:0000256" key="6">
    <source>
        <dbReference type="ARBA" id="ARBA00022884"/>
    </source>
</evidence>
<dbReference type="InterPro" id="IPR009019">
    <property type="entry name" value="KH_sf_prok-type"/>
</dbReference>
<dbReference type="PROSITE" id="PS50823">
    <property type="entry name" value="KH_TYPE_2"/>
    <property type="match status" value="1"/>
</dbReference>
<dbReference type="SUPFAM" id="SSF54814">
    <property type="entry name" value="Prokaryotic type KH domain (KH-domain type II)"/>
    <property type="match status" value="1"/>
</dbReference>
<evidence type="ECO:0000256" key="10">
    <source>
        <dbReference type="RuleBase" id="RU003761"/>
    </source>
</evidence>
<evidence type="ECO:0000256" key="9">
    <source>
        <dbReference type="PROSITE-ProRule" id="PRU01050"/>
    </source>
</evidence>
<keyword evidence="6 8" id="KW-0694">RNA-binding</keyword>
<gene>
    <name evidence="8" type="primary">era</name>
    <name evidence="13" type="ORF">OMM_00083</name>
</gene>
<dbReference type="InterPro" id="IPR027417">
    <property type="entry name" value="P-loop_NTPase"/>
</dbReference>
<dbReference type="PANTHER" id="PTHR42698">
    <property type="entry name" value="GTPASE ERA"/>
    <property type="match status" value="1"/>
</dbReference>
<keyword evidence="8" id="KW-0963">Cytoplasm</keyword>
<dbReference type="CDD" id="cd04163">
    <property type="entry name" value="Era"/>
    <property type="match status" value="1"/>
</dbReference>
<dbReference type="GO" id="GO:0005886">
    <property type="term" value="C:plasma membrane"/>
    <property type="evidence" value="ECO:0007669"/>
    <property type="project" value="UniProtKB-SubCell"/>
</dbReference>
<evidence type="ECO:0000256" key="5">
    <source>
        <dbReference type="ARBA" id="ARBA00022741"/>
    </source>
</evidence>
<dbReference type="PANTHER" id="PTHR42698:SF1">
    <property type="entry name" value="GTPASE ERA, MITOCHONDRIAL"/>
    <property type="match status" value="1"/>
</dbReference>
<comment type="similarity">
    <text evidence="1 8 9 10">Belongs to the TRAFAC class TrmE-Era-EngA-EngB-Septin-like GTPase superfamily. Era GTPase family.</text>
</comment>
<dbReference type="Pfam" id="PF01926">
    <property type="entry name" value="MMR_HSR1"/>
    <property type="match status" value="1"/>
</dbReference>
<comment type="caution">
    <text evidence="13">The sequence shown here is derived from an EMBL/GenBank/DDBJ whole genome shotgun (WGS) entry which is preliminary data.</text>
</comment>
<feature type="binding site" evidence="8">
    <location>
        <begin position="64"/>
        <end position="68"/>
    </location>
    <ligand>
        <name>GTP</name>
        <dbReference type="ChEBI" id="CHEBI:37565"/>
    </ligand>
</feature>
<comment type="function">
    <text evidence="8">An essential GTPase that binds both GDP and GTP, with rapid nucleotide exchange. Plays a role in 16S rRNA processing and 30S ribosomal subunit biogenesis and possibly also in cell cycle regulation and energy metabolism.</text>
</comment>
<dbReference type="Proteomes" id="UP000189670">
    <property type="component" value="Unassembled WGS sequence"/>
</dbReference>
<proteinExistence type="inferred from homology"/>
<feature type="region of interest" description="G2" evidence="9">
    <location>
        <begin position="43"/>
        <end position="47"/>
    </location>
</feature>
<dbReference type="Gene3D" id="3.40.50.300">
    <property type="entry name" value="P-loop containing nucleotide triphosphate hydrolases"/>
    <property type="match status" value="1"/>
</dbReference>
<dbReference type="InterPro" id="IPR005662">
    <property type="entry name" value="GTPase_Era-like"/>
</dbReference>
<dbReference type="EMBL" id="ATBP01000003">
    <property type="protein sequence ID" value="ETR74575.1"/>
    <property type="molecule type" value="Genomic_DNA"/>
</dbReference>
<dbReference type="HAMAP" id="MF_00367">
    <property type="entry name" value="GTPase_Era"/>
    <property type="match status" value="1"/>
</dbReference>
<dbReference type="Pfam" id="PF07650">
    <property type="entry name" value="KH_2"/>
    <property type="match status" value="1"/>
</dbReference>
<keyword evidence="5 8" id="KW-0547">Nucleotide-binding</keyword>
<dbReference type="CDD" id="cd22534">
    <property type="entry name" value="KH-II_Era"/>
    <property type="match status" value="1"/>
</dbReference>
<dbReference type="GO" id="GO:0043024">
    <property type="term" value="F:ribosomal small subunit binding"/>
    <property type="evidence" value="ECO:0007669"/>
    <property type="project" value="TreeGrafter"/>
</dbReference>
<feature type="region of interest" description="G3" evidence="9">
    <location>
        <begin position="64"/>
        <end position="67"/>
    </location>
</feature>
<organism evidence="13 14">
    <name type="scientific">Candidatus Magnetoglobus multicellularis str. Araruama</name>
    <dbReference type="NCBI Taxonomy" id="890399"/>
    <lineage>
        <taxon>Bacteria</taxon>
        <taxon>Pseudomonadati</taxon>
        <taxon>Thermodesulfobacteriota</taxon>
        <taxon>Desulfobacteria</taxon>
        <taxon>Desulfobacterales</taxon>
        <taxon>Desulfobacteraceae</taxon>
        <taxon>Candidatus Magnetoglobus</taxon>
    </lineage>
</organism>
<dbReference type="Gene3D" id="3.30.300.20">
    <property type="match status" value="1"/>
</dbReference>
<keyword evidence="3 8" id="KW-0690">Ribosome biogenesis</keyword>
<dbReference type="InterPro" id="IPR015946">
    <property type="entry name" value="KH_dom-like_a/b"/>
</dbReference>
<feature type="region of interest" description="G4" evidence="9">
    <location>
        <begin position="126"/>
        <end position="129"/>
    </location>
</feature>
<evidence type="ECO:0000313" key="14">
    <source>
        <dbReference type="Proteomes" id="UP000189670"/>
    </source>
</evidence>
<dbReference type="GO" id="GO:0005829">
    <property type="term" value="C:cytosol"/>
    <property type="evidence" value="ECO:0007669"/>
    <property type="project" value="TreeGrafter"/>
</dbReference>
<evidence type="ECO:0000313" key="13">
    <source>
        <dbReference type="EMBL" id="ETR74575.1"/>
    </source>
</evidence>
<comment type="subunit">
    <text evidence="8">Monomer.</text>
</comment>
<dbReference type="InterPro" id="IPR004044">
    <property type="entry name" value="KH_dom_type_2"/>
</dbReference>
<feature type="domain" description="KH type-2" evidence="11">
    <location>
        <begin position="203"/>
        <end position="285"/>
    </location>
</feature>
<evidence type="ECO:0000259" key="12">
    <source>
        <dbReference type="PROSITE" id="PS51713"/>
    </source>
</evidence>
<keyword evidence="4" id="KW-0997">Cell inner membrane</keyword>
<dbReference type="SUPFAM" id="SSF52540">
    <property type="entry name" value="P-loop containing nucleoside triphosphate hydrolases"/>
    <property type="match status" value="1"/>
</dbReference>
<feature type="region of interest" description="G1" evidence="9">
    <location>
        <begin position="17"/>
        <end position="24"/>
    </location>
</feature>
<dbReference type="AlphaFoldDB" id="A0A1V1PIR1"/>
<keyword evidence="8" id="KW-1003">Cell membrane</keyword>
<evidence type="ECO:0000256" key="2">
    <source>
        <dbReference type="ARBA" id="ARBA00020484"/>
    </source>
</evidence>
<protein>
    <recommendedName>
        <fullName evidence="2 8">GTPase Era</fullName>
    </recommendedName>
</protein>
<feature type="binding site" evidence="8">
    <location>
        <begin position="17"/>
        <end position="24"/>
    </location>
    <ligand>
        <name>GTP</name>
        <dbReference type="ChEBI" id="CHEBI:37565"/>
    </ligand>
</feature>
<dbReference type="InterPro" id="IPR005225">
    <property type="entry name" value="Small_GTP-bd"/>
</dbReference>
<dbReference type="InterPro" id="IPR006073">
    <property type="entry name" value="GTP-bd"/>
</dbReference>
<dbReference type="GO" id="GO:0000028">
    <property type="term" value="P:ribosomal small subunit assembly"/>
    <property type="evidence" value="ECO:0007669"/>
    <property type="project" value="TreeGrafter"/>
</dbReference>
<keyword evidence="8" id="KW-0699">rRNA-binding</keyword>
<feature type="binding site" evidence="8">
    <location>
        <begin position="126"/>
        <end position="129"/>
    </location>
    <ligand>
        <name>GTP</name>
        <dbReference type="ChEBI" id="CHEBI:37565"/>
    </ligand>
</feature>
<feature type="domain" description="Era-type G" evidence="12">
    <location>
        <begin position="9"/>
        <end position="176"/>
    </location>
</feature>
<evidence type="ECO:0000256" key="4">
    <source>
        <dbReference type="ARBA" id="ARBA00022519"/>
    </source>
</evidence>
<reference evidence="14" key="1">
    <citation type="submission" date="2012-11" db="EMBL/GenBank/DDBJ databases">
        <authorList>
            <person name="Lucero-Rivera Y.E."/>
            <person name="Tovar-Ramirez D."/>
        </authorList>
    </citation>
    <scope>NUCLEOTIDE SEQUENCE [LARGE SCALE GENOMIC DNA]</scope>
    <source>
        <strain evidence="14">Araruama</strain>
    </source>
</reference>
<dbReference type="NCBIfam" id="TIGR00436">
    <property type="entry name" value="era"/>
    <property type="match status" value="1"/>
</dbReference>
<dbReference type="PROSITE" id="PS51713">
    <property type="entry name" value="G_ERA"/>
    <property type="match status" value="1"/>
</dbReference>
<sequence>MNKNESTYQSGFIAIIGATNVGKSTLLNQILGQKISITSKKPQTTRNRVSGIYHKPDCQMIFLDTPGIHTAEKLLNRRMVEIALSTVSDVDILLIVVDATRPDETSEKLLFDHLQGHASPVILAINKIDCLQKEALLPIIQSYSSRYNFKTILPISAKTGEQVDRLLHEMKTCLPKGPAYYPDDHITDLSERFIVSEIIREKIFQLTSKEIPYAVAVTIDEFKEKSQGQIIYIHAVIHVERDSQKGIIIGKNGAMLKRIGSRARKEIERMVGVQVMLKLFVKIQKNWASDEKALSLFGYE</sequence>
<evidence type="ECO:0000256" key="8">
    <source>
        <dbReference type="HAMAP-Rule" id="MF_00367"/>
    </source>
</evidence>
<dbReference type="NCBIfam" id="NF000908">
    <property type="entry name" value="PRK00089.1"/>
    <property type="match status" value="1"/>
</dbReference>
<name>A0A1V1PIR1_9BACT</name>
<dbReference type="FunFam" id="3.40.50.300:FF:000094">
    <property type="entry name" value="GTPase Era"/>
    <property type="match status" value="1"/>
</dbReference>
<keyword evidence="8" id="KW-0472">Membrane</keyword>
<evidence type="ECO:0000259" key="11">
    <source>
        <dbReference type="PROSITE" id="PS50823"/>
    </source>
</evidence>